<dbReference type="Proteomes" id="UP000066480">
    <property type="component" value="Chromosome"/>
</dbReference>
<sequence length="295" mass="31689">MSWNILEGGLPQGGADHRAAITSLIAAARADVVVTVETYGLGAAIQAALGGGYHGVPITRKPPGEGDNLWIFTRLPILEVYPEPSGPILTSFNAGGVRLQGPDGDIDVFAVWLTYLEDLIQPMEAIVGKATTAPPTREDLDTLTALDAKRVEQVRLLLDDYVGVHSDPDRPAIVAGDFNTISHLDWPAELAGAPGHHGIALECPVTRAIEEAGFVDVYRAVRPDVRLDPGGSWATEQTFAAPYRIDYIFARGAVSAEAAWMLAERRPGDAAQQFCSDHAPVIAELWTAHEQDRGR</sequence>
<dbReference type="InterPro" id="IPR036691">
    <property type="entry name" value="Endo/exonu/phosph_ase_sf"/>
</dbReference>
<name>A0A0K1JKI5_9MICO</name>
<dbReference type="Pfam" id="PF03372">
    <property type="entry name" value="Exo_endo_phos"/>
    <property type="match status" value="1"/>
</dbReference>
<evidence type="ECO:0000313" key="2">
    <source>
        <dbReference type="EMBL" id="AKU17113.1"/>
    </source>
</evidence>
<dbReference type="KEGG" id="lmoi:VV02_16680"/>
<dbReference type="Gene3D" id="3.60.10.10">
    <property type="entry name" value="Endonuclease/exonuclease/phosphatase"/>
    <property type="match status" value="1"/>
</dbReference>
<dbReference type="AlphaFoldDB" id="A0A0K1JKI5"/>
<dbReference type="STRING" id="571913.VV02_16680"/>
<dbReference type="RefSeq" id="WP_052593243.1">
    <property type="nucleotide sequence ID" value="NZ_CP011112.1"/>
</dbReference>
<dbReference type="EMBL" id="CP011112">
    <property type="protein sequence ID" value="AKU17113.1"/>
    <property type="molecule type" value="Genomic_DNA"/>
</dbReference>
<dbReference type="PANTHER" id="PTHR41349">
    <property type="match status" value="1"/>
</dbReference>
<reference evidence="2 3" key="1">
    <citation type="submission" date="2015-03" db="EMBL/GenBank/DDBJ databases">
        <title>Luteipulveratus halotolerans sp. nov., a novel actinobacterium (Dermacoccaceae) from Sarawak, Malaysia.</title>
        <authorList>
            <person name="Juboi H."/>
            <person name="Basik A."/>
            <person name="Shamsul S.S."/>
            <person name="Arnold P."/>
            <person name="Schmitt E.K."/>
            <person name="Sanglier J.-J."/>
            <person name="Yeo T."/>
        </authorList>
    </citation>
    <scope>NUCLEOTIDE SEQUENCE [LARGE SCALE GENOMIC DNA]</scope>
    <source>
        <strain evidence="2 3">MN07-A0370</strain>
    </source>
</reference>
<organism evidence="2 3">
    <name type="scientific">Luteipulveratus mongoliensis</name>
    <dbReference type="NCBI Taxonomy" id="571913"/>
    <lineage>
        <taxon>Bacteria</taxon>
        <taxon>Bacillati</taxon>
        <taxon>Actinomycetota</taxon>
        <taxon>Actinomycetes</taxon>
        <taxon>Micrococcales</taxon>
        <taxon>Dermacoccaceae</taxon>
        <taxon>Luteipulveratus</taxon>
    </lineage>
</organism>
<evidence type="ECO:0000313" key="3">
    <source>
        <dbReference type="Proteomes" id="UP000066480"/>
    </source>
</evidence>
<dbReference type="PATRIC" id="fig|571913.6.peg.3382"/>
<accession>A0A0K1JKI5</accession>
<keyword evidence="3" id="KW-1185">Reference proteome</keyword>
<dbReference type="PANTHER" id="PTHR41349:SF1">
    <property type="entry name" value="PROTEIN CBG08683"/>
    <property type="match status" value="1"/>
</dbReference>
<protein>
    <recommendedName>
        <fullName evidence="1">Endonuclease/exonuclease/phosphatase domain-containing protein</fullName>
    </recommendedName>
</protein>
<gene>
    <name evidence="2" type="ORF">VV02_16680</name>
</gene>
<dbReference type="InterPro" id="IPR005135">
    <property type="entry name" value="Endo/exonuclease/phosphatase"/>
</dbReference>
<evidence type="ECO:0000259" key="1">
    <source>
        <dbReference type="Pfam" id="PF03372"/>
    </source>
</evidence>
<dbReference type="SUPFAM" id="SSF56219">
    <property type="entry name" value="DNase I-like"/>
    <property type="match status" value="1"/>
</dbReference>
<feature type="domain" description="Endonuclease/exonuclease/phosphatase" evidence="1">
    <location>
        <begin position="1"/>
        <end position="278"/>
    </location>
</feature>
<proteinExistence type="predicted"/>
<dbReference type="GO" id="GO:0003824">
    <property type="term" value="F:catalytic activity"/>
    <property type="evidence" value="ECO:0007669"/>
    <property type="project" value="InterPro"/>
</dbReference>